<name>A0A8I3A861_9AGAM</name>
<protein>
    <submittedName>
        <fullName evidence="1">Uncharacterized protein</fullName>
    </submittedName>
</protein>
<evidence type="ECO:0000313" key="1">
    <source>
        <dbReference type="EMBL" id="KAG6373145.1"/>
    </source>
</evidence>
<dbReference type="OrthoDB" id="2674601at2759"/>
<organism evidence="1 2">
    <name type="scientific">Boletus reticuloceps</name>
    <dbReference type="NCBI Taxonomy" id="495285"/>
    <lineage>
        <taxon>Eukaryota</taxon>
        <taxon>Fungi</taxon>
        <taxon>Dikarya</taxon>
        <taxon>Basidiomycota</taxon>
        <taxon>Agaricomycotina</taxon>
        <taxon>Agaricomycetes</taxon>
        <taxon>Agaricomycetidae</taxon>
        <taxon>Boletales</taxon>
        <taxon>Boletineae</taxon>
        <taxon>Boletaceae</taxon>
        <taxon>Boletoideae</taxon>
        <taxon>Boletus</taxon>
    </lineage>
</organism>
<accession>A0A8I3A861</accession>
<evidence type="ECO:0000313" key="2">
    <source>
        <dbReference type="Proteomes" id="UP000683000"/>
    </source>
</evidence>
<sequence>MIRKTKGHDLLFDFDSTNTQRSSLETLIDALETSAKEKDMEITLLEAVAAYQAFSCSWVHIPEPRCQMNWSSPIRHFIWLMALHDDGSFIQASNFTPLLAKLKYFCHLTVLYEGICGLEKEDALR</sequence>
<reference evidence="1" key="1">
    <citation type="submission" date="2021-03" db="EMBL/GenBank/DDBJ databases">
        <title>Evolutionary innovations through gain and loss of genes in the ectomycorrhizal Boletales.</title>
        <authorList>
            <person name="Wu G."/>
            <person name="Miyauchi S."/>
            <person name="Morin E."/>
            <person name="Yang Z.-L."/>
            <person name="Xu J."/>
            <person name="Martin F.M."/>
        </authorList>
    </citation>
    <scope>NUCLEOTIDE SEQUENCE</scope>
    <source>
        <strain evidence="1">BR01</strain>
    </source>
</reference>
<gene>
    <name evidence="1" type="ORF">JVT61DRAFT_6756</name>
</gene>
<comment type="caution">
    <text evidence="1">The sequence shown here is derived from an EMBL/GenBank/DDBJ whole genome shotgun (WGS) entry which is preliminary data.</text>
</comment>
<keyword evidence="2" id="KW-1185">Reference proteome</keyword>
<dbReference type="EMBL" id="JAGFBS010000023">
    <property type="protein sequence ID" value="KAG6373145.1"/>
    <property type="molecule type" value="Genomic_DNA"/>
</dbReference>
<dbReference type="AlphaFoldDB" id="A0A8I3A861"/>
<dbReference type="Proteomes" id="UP000683000">
    <property type="component" value="Unassembled WGS sequence"/>
</dbReference>
<proteinExistence type="predicted"/>